<proteinExistence type="predicted"/>
<evidence type="ECO:0000256" key="5">
    <source>
        <dbReference type="ARBA" id="ARBA00023136"/>
    </source>
</evidence>
<organism evidence="7 8">
    <name type="scientific">Thalassolituus maritimus</name>
    <dbReference type="NCBI Taxonomy" id="484498"/>
    <lineage>
        <taxon>Bacteria</taxon>
        <taxon>Pseudomonadati</taxon>
        <taxon>Pseudomonadota</taxon>
        <taxon>Gammaproteobacteria</taxon>
        <taxon>Oceanospirillales</taxon>
        <taxon>Oceanospirillaceae</taxon>
        <taxon>Thalassolituus</taxon>
    </lineage>
</organism>
<evidence type="ECO:0000313" key="8">
    <source>
        <dbReference type="Proteomes" id="UP000185639"/>
    </source>
</evidence>
<dbReference type="PANTHER" id="PTHR23513">
    <property type="entry name" value="INTEGRAL MEMBRANE EFFLUX PROTEIN-RELATED"/>
    <property type="match status" value="1"/>
</dbReference>
<keyword evidence="4 6" id="KW-1133">Transmembrane helix</keyword>
<keyword evidence="8" id="KW-1185">Reference proteome</keyword>
<dbReference type="Pfam" id="PF07690">
    <property type="entry name" value="MFS_1"/>
    <property type="match status" value="1"/>
</dbReference>
<evidence type="ECO:0000256" key="1">
    <source>
        <dbReference type="ARBA" id="ARBA00004651"/>
    </source>
</evidence>
<dbReference type="PANTHER" id="PTHR23513:SF11">
    <property type="entry name" value="STAPHYLOFERRIN A TRANSPORTER"/>
    <property type="match status" value="1"/>
</dbReference>
<evidence type="ECO:0000256" key="6">
    <source>
        <dbReference type="SAM" id="Phobius"/>
    </source>
</evidence>
<dbReference type="AlphaFoldDB" id="A0A1N7MGQ7"/>
<comment type="subcellular location">
    <subcellularLocation>
        <location evidence="1">Cell membrane</location>
        <topology evidence="1">Multi-pass membrane protein</topology>
    </subcellularLocation>
</comment>
<feature type="transmembrane region" description="Helical" evidence="6">
    <location>
        <begin position="63"/>
        <end position="80"/>
    </location>
</feature>
<dbReference type="Proteomes" id="UP000185639">
    <property type="component" value="Unassembled WGS sequence"/>
</dbReference>
<accession>A0A1N7MGQ7</accession>
<protein>
    <submittedName>
        <fullName evidence="7">Major Facilitator Superfamily protein</fullName>
    </submittedName>
</protein>
<feature type="transmembrane region" description="Helical" evidence="6">
    <location>
        <begin position="101"/>
        <end position="123"/>
    </location>
</feature>
<keyword evidence="2" id="KW-1003">Cell membrane</keyword>
<dbReference type="GO" id="GO:0022857">
    <property type="term" value="F:transmembrane transporter activity"/>
    <property type="evidence" value="ECO:0007669"/>
    <property type="project" value="InterPro"/>
</dbReference>
<dbReference type="EMBL" id="FTOH01000005">
    <property type="protein sequence ID" value="SIS85295.1"/>
    <property type="molecule type" value="Genomic_DNA"/>
</dbReference>
<keyword evidence="5 6" id="KW-0472">Membrane</keyword>
<keyword evidence="3 6" id="KW-0812">Transmembrane</keyword>
<dbReference type="STRING" id="484498.SAMN05421686_105175"/>
<dbReference type="InterPro" id="IPR036259">
    <property type="entry name" value="MFS_trans_sf"/>
</dbReference>
<evidence type="ECO:0000256" key="3">
    <source>
        <dbReference type="ARBA" id="ARBA00022692"/>
    </source>
</evidence>
<dbReference type="GO" id="GO:0005886">
    <property type="term" value="C:plasma membrane"/>
    <property type="evidence" value="ECO:0007669"/>
    <property type="project" value="UniProtKB-SubCell"/>
</dbReference>
<evidence type="ECO:0000313" key="7">
    <source>
        <dbReference type="EMBL" id="SIS85295.1"/>
    </source>
</evidence>
<evidence type="ECO:0000256" key="4">
    <source>
        <dbReference type="ARBA" id="ARBA00022989"/>
    </source>
</evidence>
<dbReference type="RefSeq" id="WP_076515508.1">
    <property type="nucleotide sequence ID" value="NZ_FTOH01000005.1"/>
</dbReference>
<dbReference type="InterPro" id="IPR011701">
    <property type="entry name" value="MFS"/>
</dbReference>
<feature type="transmembrane region" description="Helical" evidence="6">
    <location>
        <begin position="129"/>
        <end position="152"/>
    </location>
</feature>
<dbReference type="OrthoDB" id="4368225at2"/>
<dbReference type="Gene3D" id="1.20.1250.20">
    <property type="entry name" value="MFS general substrate transporter like domains"/>
    <property type="match status" value="1"/>
</dbReference>
<dbReference type="SUPFAM" id="SSF103473">
    <property type="entry name" value="MFS general substrate transporter"/>
    <property type="match status" value="1"/>
</dbReference>
<name>A0A1N7MGQ7_9GAMM</name>
<reference evidence="8" key="1">
    <citation type="submission" date="2017-01" db="EMBL/GenBank/DDBJ databases">
        <authorList>
            <person name="Varghese N."/>
            <person name="Submissions S."/>
        </authorList>
    </citation>
    <scope>NUCLEOTIDE SEQUENCE [LARGE SCALE GENOMIC DNA]</scope>
    <source>
        <strain evidence="8">DSM 24913</strain>
    </source>
</reference>
<evidence type="ECO:0000256" key="2">
    <source>
        <dbReference type="ARBA" id="ARBA00022475"/>
    </source>
</evidence>
<sequence length="196" mass="21802">MKRQRRSFTPEFKLEAAFGFGSMLVALRLPQLLEHFSERRVMLSGLVVLIVGQITGAMFAQGYYALLLVWLVMGAGYSLVQTPTSKILVRSATAIERPALFAAHFSLSHAGWMLAYPVAGWLMTAMDAYSAFIVLAVVSTTGVILTSILWPASDEAPKSHRHDDLSDDHEHLKYYGHGDQHSHPHVVDALHSKWSR</sequence>
<gene>
    <name evidence="7" type="ORF">SAMN05421686_105175</name>
</gene>
<feature type="transmembrane region" description="Helical" evidence="6">
    <location>
        <begin position="41"/>
        <end position="57"/>
    </location>
</feature>